<dbReference type="EMBL" id="LJIG01016013">
    <property type="protein sequence ID" value="KRT81876.1"/>
    <property type="molecule type" value="Genomic_DNA"/>
</dbReference>
<dbReference type="GO" id="GO:0045476">
    <property type="term" value="P:nurse cell apoptotic process"/>
    <property type="evidence" value="ECO:0007669"/>
    <property type="project" value="UniProtKB-ARBA"/>
</dbReference>
<comment type="caution">
    <text evidence="11">The sequence shown here is derived from an EMBL/GenBank/DDBJ whole genome shotgun (WGS) entry which is preliminary data.</text>
</comment>
<dbReference type="SUPFAM" id="SSF54695">
    <property type="entry name" value="POZ domain"/>
    <property type="match status" value="1"/>
</dbReference>
<proteinExistence type="predicted"/>
<evidence type="ECO:0000256" key="3">
    <source>
        <dbReference type="ARBA" id="ARBA00022782"/>
    </source>
</evidence>
<evidence type="ECO:0000256" key="1">
    <source>
        <dbReference type="ARBA" id="ARBA00004123"/>
    </source>
</evidence>
<dbReference type="Pfam" id="PF00651">
    <property type="entry name" value="BTB"/>
    <property type="match status" value="1"/>
</dbReference>
<protein>
    <submittedName>
        <fullName evidence="11">BTB domain-containing protein</fullName>
    </submittedName>
</protein>
<evidence type="ECO:0000256" key="9">
    <source>
        <dbReference type="SAM" id="MobiDB-lite"/>
    </source>
</evidence>
<dbReference type="GO" id="GO:0048813">
    <property type="term" value="P:dendrite morphogenesis"/>
    <property type="evidence" value="ECO:0007669"/>
    <property type="project" value="UniProtKB-ARBA"/>
</dbReference>
<feature type="non-terminal residue" evidence="11">
    <location>
        <position position="1"/>
    </location>
</feature>
<dbReference type="PROSITE" id="PS50097">
    <property type="entry name" value="BTB"/>
    <property type="match status" value="1"/>
</dbReference>
<keyword evidence="3" id="KW-0221">Differentiation</keyword>
<dbReference type="GO" id="GO:0045467">
    <property type="term" value="P:R7 cell development"/>
    <property type="evidence" value="ECO:0007669"/>
    <property type="project" value="UniProtKB-ARBA"/>
</dbReference>
<evidence type="ECO:0000313" key="12">
    <source>
        <dbReference type="Proteomes" id="UP000051574"/>
    </source>
</evidence>
<dbReference type="PANTHER" id="PTHR23110">
    <property type="entry name" value="BTB DOMAIN TRANSCRIPTION FACTOR"/>
    <property type="match status" value="1"/>
</dbReference>
<dbReference type="GO" id="GO:0005634">
    <property type="term" value="C:nucleus"/>
    <property type="evidence" value="ECO:0007669"/>
    <property type="project" value="UniProtKB-SubCell"/>
</dbReference>
<dbReference type="GO" id="GO:0007526">
    <property type="term" value="P:larval somatic muscle development"/>
    <property type="evidence" value="ECO:0007669"/>
    <property type="project" value="UniProtKB-ARBA"/>
</dbReference>
<name>A0A0T6B3M1_9SCAR</name>
<dbReference type="GO" id="GO:0016199">
    <property type="term" value="P:axon midline choice point recognition"/>
    <property type="evidence" value="ECO:0007669"/>
    <property type="project" value="UniProtKB-ARBA"/>
</dbReference>
<keyword evidence="12" id="KW-1185">Reference proteome</keyword>
<dbReference type="InterPro" id="IPR011333">
    <property type="entry name" value="SKP1/BTB/POZ_sf"/>
</dbReference>
<comment type="subcellular location">
    <subcellularLocation>
        <location evidence="1">Nucleus</location>
    </subcellularLocation>
</comment>
<feature type="compositionally biased region" description="Basic and acidic residues" evidence="9">
    <location>
        <begin position="349"/>
        <end position="368"/>
    </location>
</feature>
<dbReference type="CDD" id="cd18315">
    <property type="entry name" value="BTB_POZ_BAB-like"/>
    <property type="match status" value="1"/>
</dbReference>
<evidence type="ECO:0000256" key="6">
    <source>
        <dbReference type="ARBA" id="ARBA00023163"/>
    </source>
</evidence>
<dbReference type="Proteomes" id="UP000051574">
    <property type="component" value="Unassembled WGS sequence"/>
</dbReference>
<dbReference type="GO" id="GO:0008406">
    <property type="term" value="P:gonad development"/>
    <property type="evidence" value="ECO:0007669"/>
    <property type="project" value="UniProtKB-ARBA"/>
</dbReference>
<keyword evidence="2" id="KW-0217">Developmental protein</keyword>
<comment type="function">
    <text evidence="8">Putative transcription factor required for axon growth and guidance in the central and peripheral nervous systems. Repels CNS axons away from the midline by promoting the expression of the midline repellent sli and its receptor robo.</text>
</comment>
<reference evidence="11 12" key="1">
    <citation type="submission" date="2015-09" db="EMBL/GenBank/DDBJ databases">
        <title>Draft genome of the scarab beetle Oryctes borbonicus.</title>
        <authorList>
            <person name="Meyer J.M."/>
            <person name="Markov G.V."/>
            <person name="Baskaran P."/>
            <person name="Herrmann M."/>
            <person name="Sommer R.J."/>
            <person name="Roedelsperger C."/>
        </authorList>
    </citation>
    <scope>NUCLEOTIDE SEQUENCE [LARGE SCALE GENOMIC DNA]</scope>
    <source>
        <strain evidence="11">OB123</strain>
        <tissue evidence="11">Whole animal</tissue>
    </source>
</reference>
<dbReference type="GO" id="GO:0007464">
    <property type="term" value="P:R3/R4 cell fate commitment"/>
    <property type="evidence" value="ECO:0007669"/>
    <property type="project" value="UniProtKB-ARBA"/>
</dbReference>
<evidence type="ECO:0000256" key="2">
    <source>
        <dbReference type="ARBA" id="ARBA00022473"/>
    </source>
</evidence>
<dbReference type="GO" id="GO:0035167">
    <property type="term" value="P:larval lymph gland hemopoiesis"/>
    <property type="evidence" value="ECO:0007669"/>
    <property type="project" value="UniProtKB-ARBA"/>
</dbReference>
<dbReference type="Gene3D" id="3.30.710.10">
    <property type="entry name" value="Potassium Channel Kv1.1, Chain A"/>
    <property type="match status" value="1"/>
</dbReference>
<keyword evidence="4" id="KW-0524">Neurogenesis</keyword>
<dbReference type="PANTHER" id="PTHR23110:SF111">
    <property type="entry name" value="LONGITUDINALS LACKING PROTEIN, ISOFORMS F_I_K_T"/>
    <property type="match status" value="1"/>
</dbReference>
<evidence type="ECO:0000256" key="7">
    <source>
        <dbReference type="ARBA" id="ARBA00023242"/>
    </source>
</evidence>
<sequence>LYINFSDYTRIPKSESIPKIKTITSPSMLSPVLPNPILKDTRSTPDPEADEVCLRWNSHHSNMKSTFPSLLHREQYVDVTLTSEGKSLKCHRLILSACSSYFDELLSGISPLQHPVIFLNGVSFWVLKCLVDFMYAGEVHIEQNKLENLLKVAEMLQIKGLTGNNSQGSQDENTKSMSPASSAISIKAEKHTPEPKSTVIKRDPQPSPTTTVATMKSPVKKILSPTLVSAIDPLSLLEPTFFEENPVPLKFKEHVAKKVVTKKIKKRKSSEHEPSPPPMLYRKGTKSRPHVKIPRYYHNDFEGLEGKKLTKKEEMINTDVPELSNIKIESLIIETTNLQPNVDRRRSKELYTEKTKSKKQILESKSEIQDEAIGSADNKEVDLDPLAKEIKQEQIDVDYTDLTSGDERSSKI</sequence>
<keyword evidence="6" id="KW-0804">Transcription</keyword>
<evidence type="ECO:0000256" key="8">
    <source>
        <dbReference type="ARBA" id="ARBA00037382"/>
    </source>
</evidence>
<accession>A0A0T6B3M1</accession>
<dbReference type="SMART" id="SM00225">
    <property type="entry name" value="BTB"/>
    <property type="match status" value="1"/>
</dbReference>
<feature type="region of interest" description="Disordered" evidence="9">
    <location>
        <begin position="162"/>
        <end position="213"/>
    </location>
</feature>
<dbReference type="OrthoDB" id="3066195at2759"/>
<feature type="region of interest" description="Disordered" evidence="9">
    <location>
        <begin position="262"/>
        <end position="288"/>
    </location>
</feature>
<evidence type="ECO:0000259" key="10">
    <source>
        <dbReference type="PROSITE" id="PS50097"/>
    </source>
</evidence>
<evidence type="ECO:0000256" key="5">
    <source>
        <dbReference type="ARBA" id="ARBA00023015"/>
    </source>
</evidence>
<keyword evidence="5" id="KW-0805">Transcription regulation</keyword>
<dbReference type="AlphaFoldDB" id="A0A0T6B3M1"/>
<organism evidence="11 12">
    <name type="scientific">Oryctes borbonicus</name>
    <dbReference type="NCBI Taxonomy" id="1629725"/>
    <lineage>
        <taxon>Eukaryota</taxon>
        <taxon>Metazoa</taxon>
        <taxon>Ecdysozoa</taxon>
        <taxon>Arthropoda</taxon>
        <taxon>Hexapoda</taxon>
        <taxon>Insecta</taxon>
        <taxon>Pterygota</taxon>
        <taxon>Neoptera</taxon>
        <taxon>Endopterygota</taxon>
        <taxon>Coleoptera</taxon>
        <taxon>Polyphaga</taxon>
        <taxon>Scarabaeiformia</taxon>
        <taxon>Scarabaeidae</taxon>
        <taxon>Dynastinae</taxon>
        <taxon>Oryctes</taxon>
    </lineage>
</organism>
<feature type="compositionally biased region" description="Polar residues" evidence="9">
    <location>
        <begin position="162"/>
        <end position="184"/>
    </location>
</feature>
<evidence type="ECO:0000313" key="11">
    <source>
        <dbReference type="EMBL" id="KRT81876.1"/>
    </source>
</evidence>
<keyword evidence="7" id="KW-0539">Nucleus</keyword>
<dbReference type="InterPro" id="IPR000210">
    <property type="entry name" value="BTB/POZ_dom"/>
</dbReference>
<feature type="domain" description="BTB" evidence="10">
    <location>
        <begin position="77"/>
        <end position="143"/>
    </location>
</feature>
<gene>
    <name evidence="11" type="ORF">AMK59_6285</name>
</gene>
<feature type="region of interest" description="Disordered" evidence="9">
    <location>
        <begin position="349"/>
        <end position="380"/>
    </location>
</feature>
<evidence type="ECO:0000256" key="4">
    <source>
        <dbReference type="ARBA" id="ARBA00022902"/>
    </source>
</evidence>
<feature type="compositionally biased region" description="Basic and acidic residues" evidence="9">
    <location>
        <begin position="187"/>
        <end position="204"/>
    </location>
</feature>
<dbReference type="InterPro" id="IPR051095">
    <property type="entry name" value="Dros_DevTransReg"/>
</dbReference>
<dbReference type="GO" id="GO:0006357">
    <property type="term" value="P:regulation of transcription by RNA polymerase II"/>
    <property type="evidence" value="ECO:0007669"/>
    <property type="project" value="TreeGrafter"/>
</dbReference>